<reference evidence="18 19" key="1">
    <citation type="submission" date="2017-06" db="EMBL/GenBank/DDBJ databases">
        <title>A platform for efficient transgenesis in Macrostomum lignano, a flatworm model organism for stem cell research.</title>
        <authorList>
            <person name="Berezikov E."/>
        </authorList>
    </citation>
    <scope>NUCLEOTIDE SEQUENCE [LARGE SCALE GENOMIC DNA]</scope>
    <source>
        <strain evidence="18">DV1</strain>
        <tissue evidence="18">Whole organism</tissue>
    </source>
</reference>
<dbReference type="PROSITE" id="PS51256">
    <property type="entry name" value="GS"/>
    <property type="match status" value="1"/>
</dbReference>
<evidence type="ECO:0000256" key="12">
    <source>
        <dbReference type="ARBA" id="ARBA00023136"/>
    </source>
</evidence>
<dbReference type="AlphaFoldDB" id="A0A267FPA4"/>
<evidence type="ECO:0000256" key="13">
    <source>
        <dbReference type="ARBA" id="ARBA00023170"/>
    </source>
</evidence>
<evidence type="ECO:0000259" key="16">
    <source>
        <dbReference type="PROSITE" id="PS50011"/>
    </source>
</evidence>
<dbReference type="Gene3D" id="3.30.200.20">
    <property type="entry name" value="Phosphorylase Kinase, domain 1"/>
    <property type="match status" value="1"/>
</dbReference>
<proteinExistence type="inferred from homology"/>
<evidence type="ECO:0000256" key="1">
    <source>
        <dbReference type="ARBA" id="ARBA00004479"/>
    </source>
</evidence>
<evidence type="ECO:0000256" key="7">
    <source>
        <dbReference type="ARBA" id="ARBA00022729"/>
    </source>
</evidence>
<dbReference type="EMBL" id="NIVC01000873">
    <property type="protein sequence ID" value="PAA75606.1"/>
    <property type="molecule type" value="Genomic_DNA"/>
</dbReference>
<dbReference type="STRING" id="282301.A0A267FPA4"/>
<dbReference type="PROSITE" id="PS00108">
    <property type="entry name" value="PROTEIN_KINASE_ST"/>
    <property type="match status" value="1"/>
</dbReference>
<evidence type="ECO:0000256" key="14">
    <source>
        <dbReference type="PROSITE-ProRule" id="PRU10141"/>
    </source>
</evidence>
<evidence type="ECO:0000313" key="19">
    <source>
        <dbReference type="Proteomes" id="UP000215902"/>
    </source>
</evidence>
<accession>A0A267FPA4</accession>
<feature type="binding site" evidence="14">
    <location>
        <position position="313"/>
    </location>
    <ligand>
        <name>ATP</name>
        <dbReference type="ChEBI" id="CHEBI:30616"/>
    </ligand>
</feature>
<dbReference type="GO" id="GO:0005886">
    <property type="term" value="C:plasma membrane"/>
    <property type="evidence" value="ECO:0007669"/>
    <property type="project" value="TreeGrafter"/>
</dbReference>
<keyword evidence="13" id="KW-0675">Receptor</keyword>
<dbReference type="Gene3D" id="1.10.510.10">
    <property type="entry name" value="Transferase(Phosphotransferase) domain 1"/>
    <property type="match status" value="1"/>
</dbReference>
<protein>
    <recommendedName>
        <fullName evidence="3">receptor protein serine/threonine kinase</fullName>
        <ecNumber evidence="3">2.7.11.30</ecNumber>
    </recommendedName>
</protein>
<dbReference type="PROSITE" id="PS00107">
    <property type="entry name" value="PROTEIN_KINASE_ATP"/>
    <property type="match status" value="1"/>
</dbReference>
<dbReference type="Pfam" id="PF01064">
    <property type="entry name" value="Activin_recp"/>
    <property type="match status" value="1"/>
</dbReference>
<dbReference type="Pfam" id="PF00069">
    <property type="entry name" value="Pkinase"/>
    <property type="match status" value="1"/>
</dbReference>
<evidence type="ECO:0000256" key="9">
    <source>
        <dbReference type="ARBA" id="ARBA00022777"/>
    </source>
</evidence>
<feature type="non-terminal residue" evidence="18">
    <location>
        <position position="1"/>
    </location>
</feature>
<dbReference type="PANTHER" id="PTHR23255:SF72">
    <property type="entry name" value="RECEPTOR PROTEIN SERINE_THREONINE KINASE"/>
    <property type="match status" value="1"/>
</dbReference>
<dbReference type="OrthoDB" id="69842at2759"/>
<feature type="domain" description="GS" evidence="17">
    <location>
        <begin position="255"/>
        <end position="285"/>
    </location>
</feature>
<gene>
    <name evidence="18" type="ORF">BOX15_Mlig032325g5</name>
</gene>
<dbReference type="GO" id="GO:0004675">
    <property type="term" value="F:transmembrane receptor protein serine/threonine kinase activity"/>
    <property type="evidence" value="ECO:0007669"/>
    <property type="project" value="UniProtKB-EC"/>
</dbReference>
<dbReference type="EC" id="2.7.11.30" evidence="3"/>
<name>A0A267FPA4_9PLAT</name>
<evidence type="ECO:0000256" key="2">
    <source>
        <dbReference type="ARBA" id="ARBA00009605"/>
    </source>
</evidence>
<dbReference type="Gene3D" id="2.10.60.10">
    <property type="entry name" value="CD59"/>
    <property type="match status" value="1"/>
</dbReference>
<dbReference type="InterPro" id="IPR003605">
    <property type="entry name" value="GS_dom"/>
</dbReference>
<keyword evidence="12 15" id="KW-0472">Membrane</keyword>
<keyword evidence="19" id="KW-1185">Reference proteome</keyword>
<dbReference type="CDD" id="cd23586">
    <property type="entry name" value="TFP_LU_ECD_sma6"/>
    <property type="match status" value="1"/>
</dbReference>
<keyword evidence="4" id="KW-0723">Serine/threonine-protein kinase</keyword>
<evidence type="ECO:0000256" key="6">
    <source>
        <dbReference type="ARBA" id="ARBA00022692"/>
    </source>
</evidence>
<evidence type="ECO:0000256" key="11">
    <source>
        <dbReference type="ARBA" id="ARBA00022989"/>
    </source>
</evidence>
<evidence type="ECO:0000313" key="18">
    <source>
        <dbReference type="EMBL" id="PAA75606.1"/>
    </source>
</evidence>
<evidence type="ECO:0000256" key="4">
    <source>
        <dbReference type="ARBA" id="ARBA00022527"/>
    </source>
</evidence>
<dbReference type="PANTHER" id="PTHR23255">
    <property type="entry name" value="TRANSFORMING GROWTH FACTOR-BETA RECEPTOR TYPE I AND II"/>
    <property type="match status" value="1"/>
</dbReference>
<evidence type="ECO:0000256" key="10">
    <source>
        <dbReference type="ARBA" id="ARBA00022840"/>
    </source>
</evidence>
<dbReference type="InterPro" id="IPR008271">
    <property type="entry name" value="Ser/Thr_kinase_AS"/>
</dbReference>
<dbReference type="GO" id="GO:0043235">
    <property type="term" value="C:receptor complex"/>
    <property type="evidence" value="ECO:0007669"/>
    <property type="project" value="TreeGrafter"/>
</dbReference>
<keyword evidence="6 15" id="KW-0812">Transmembrane</keyword>
<comment type="caution">
    <text evidence="18">The sequence shown here is derived from an EMBL/GenBank/DDBJ whole genome shotgun (WGS) entry which is preliminary data.</text>
</comment>
<dbReference type="InterPro" id="IPR000472">
    <property type="entry name" value="Activin_recp"/>
</dbReference>
<feature type="domain" description="Protein kinase" evidence="16">
    <location>
        <begin position="286"/>
        <end position="578"/>
    </location>
</feature>
<comment type="subcellular location">
    <subcellularLocation>
        <location evidence="1">Membrane</location>
        <topology evidence="1">Single-pass type I membrane protein</topology>
    </subcellularLocation>
</comment>
<sequence>SASPGPEMSGGGSSRLRDRNATVILCACQPPDARHCPAGQCATTSSCYAKLHPTAGSSELGCFSNRTEGHHELDRMQCRSKARRLQAGEGAQNVFCCGNADFCNRNLTSGLDIGEIDQAGRTAKLPSAASTRQASGRSASAASPGAAFLTPEHAALLAVVAAMAVALAVSLALLFLLFLRRRQRRKGGGGGGRGNVNIGDLGILGGQADCGGALVVSPSSSYQQQSYGPPIAVAAAADPRLPASLSSQCVTDTALTSSALTASFDLSSGSGRGVPFLFDRSVAQQVKLIRQVGQGRYGSVWAGQYMGGRLAVKIFCSRDEASFRRECQMYTSFPLGHESILTFRASDITSREGCTQFWLISEYHPLGSLHDFLQREPPLPARLGLQLALGALSGLCYLHTEVRGLHGKPAIAHRDVKSRNILVKENLTCCIADLGLAVVAREKAPPEMPPKSARVGTKRYMPPELLADSFNWHEFEAYKSADVYSMGLVLWEIGIRMVTEAGSARPYGLPYHEFVGIDPSFDEMKEIVCQRQLRPGLPDSWADSATMQAYQALLAELWHELPAARLPALRAVMDLTRLAERLPPNSAELLQKQQMLMDTEPLLAARNGV</sequence>
<comment type="similarity">
    <text evidence="2">Belongs to the protein kinase superfamily. TKL Ser/Thr protein kinase family. TGFB receptor subfamily.</text>
</comment>
<dbReference type="GO" id="GO:0005524">
    <property type="term" value="F:ATP binding"/>
    <property type="evidence" value="ECO:0007669"/>
    <property type="project" value="UniProtKB-UniRule"/>
</dbReference>
<dbReference type="PROSITE" id="PS50011">
    <property type="entry name" value="PROTEIN_KINASE_DOM"/>
    <property type="match status" value="1"/>
</dbReference>
<evidence type="ECO:0000256" key="3">
    <source>
        <dbReference type="ARBA" id="ARBA00012401"/>
    </source>
</evidence>
<keyword evidence="10 14" id="KW-0067">ATP-binding</keyword>
<dbReference type="SUPFAM" id="SSF56112">
    <property type="entry name" value="Protein kinase-like (PK-like)"/>
    <property type="match status" value="1"/>
</dbReference>
<keyword evidence="5" id="KW-0808">Transferase</keyword>
<dbReference type="InterPro" id="IPR017441">
    <property type="entry name" value="Protein_kinase_ATP_BS"/>
</dbReference>
<organism evidence="18 19">
    <name type="scientific">Macrostomum lignano</name>
    <dbReference type="NCBI Taxonomy" id="282301"/>
    <lineage>
        <taxon>Eukaryota</taxon>
        <taxon>Metazoa</taxon>
        <taxon>Spiralia</taxon>
        <taxon>Lophotrochozoa</taxon>
        <taxon>Platyhelminthes</taxon>
        <taxon>Rhabditophora</taxon>
        <taxon>Macrostomorpha</taxon>
        <taxon>Macrostomida</taxon>
        <taxon>Macrostomidae</taxon>
        <taxon>Macrostomum</taxon>
    </lineage>
</organism>
<dbReference type="Proteomes" id="UP000215902">
    <property type="component" value="Unassembled WGS sequence"/>
</dbReference>
<evidence type="ECO:0000256" key="8">
    <source>
        <dbReference type="ARBA" id="ARBA00022741"/>
    </source>
</evidence>
<dbReference type="GO" id="GO:0071363">
    <property type="term" value="P:cellular response to growth factor stimulus"/>
    <property type="evidence" value="ECO:0007669"/>
    <property type="project" value="TreeGrafter"/>
</dbReference>
<evidence type="ECO:0000259" key="17">
    <source>
        <dbReference type="PROSITE" id="PS51256"/>
    </source>
</evidence>
<dbReference type="InterPro" id="IPR000719">
    <property type="entry name" value="Prot_kinase_dom"/>
</dbReference>
<keyword evidence="11 15" id="KW-1133">Transmembrane helix</keyword>
<feature type="transmembrane region" description="Helical" evidence="15">
    <location>
        <begin position="154"/>
        <end position="179"/>
    </location>
</feature>
<keyword evidence="8 14" id="KW-0547">Nucleotide-binding</keyword>
<evidence type="ECO:0000256" key="15">
    <source>
        <dbReference type="SAM" id="Phobius"/>
    </source>
</evidence>
<dbReference type="SMART" id="SM00220">
    <property type="entry name" value="S_TKc"/>
    <property type="match status" value="1"/>
</dbReference>
<keyword evidence="9" id="KW-0418">Kinase</keyword>
<evidence type="ECO:0000256" key="5">
    <source>
        <dbReference type="ARBA" id="ARBA00022679"/>
    </source>
</evidence>
<dbReference type="InterPro" id="IPR000333">
    <property type="entry name" value="TGFB_receptor"/>
</dbReference>
<keyword evidence="7" id="KW-0732">Signal</keyword>
<dbReference type="InterPro" id="IPR045860">
    <property type="entry name" value="Snake_toxin-like_sf"/>
</dbReference>
<dbReference type="InterPro" id="IPR011009">
    <property type="entry name" value="Kinase-like_dom_sf"/>
</dbReference>